<evidence type="ECO:0000313" key="10">
    <source>
        <dbReference type="Proteomes" id="UP000019373"/>
    </source>
</evidence>
<accession>U1HKN4</accession>
<feature type="active site" description="Proton acceptor" evidence="5">
    <location>
        <position position="983"/>
    </location>
</feature>
<dbReference type="SUPFAM" id="SSF52151">
    <property type="entry name" value="FabD/lysophospholipase-like"/>
    <property type="match status" value="1"/>
</dbReference>
<sequence>MNPKVWDNPDRFDPDRWDTEQVENRHKTAYVPFAYGPRSCIGFNFALLEVKIFVCKFVWHYHREKEGETETEYDPFFQLIRPVDFILNAMLNWLHYRASFAVSTNPELKHKQSDPGLAALLKGILDPPTRSVEQQETLHKEDARTLWVGVSEKDEKQFIHEGSVYEDLIFENPAIQPWGIYPGLITFVGDTGAGKSALIKLLIEVGLWSADSFPGFVYQKSTFPLRQNPVQKRSTPVVGCEDDEQTPTSADVHLYADPRTLSDKSSGDCPMLYADCEGFGGGEQDPLASRFGAPDFDPVGASEQLNKKIQPFLEGVDRYTPKHINWADCERQSVVEGLYPRLFYSFSDVVVFVQENSRKFEEVVVKLVDWAHRAIEKSCNQSVLPHAVIVLNKAGTSNSGKSDRWDPDSVTNTQLEAVNKALEKKKELKEKVAFWTKRNVNIRTSKDLLECYYASVKVIRIPILHDPELLEKQVSKLYDMISAKCNESQGRRRQCRMRLDAVKLHLYLRNAFDHFATYADKPFDFVKASFDINPISPTFGLRDGILRLAITVQPLLEDHSGSLVWQKISRVIASCFLLNAYQRSVKGLGNSDSVFNQYWDHCSKALKDFYDRNWPCEYTSPRIKRCVNVQNAHRKGHQSKDGELEGGVWQCNQTLEAVQQSVKKCLLGELQGIAPDFRLQQGDPSSDEDHLRKVYQCHQRNLDELYCEWGEGAPFKSHTTCFSCLLESPEHVLPCGHIICTPCTAAFGTPLGAGFIKMDSCPLSRHKEVWNESQYLASIKPDQAGVRVLTLDGGGIRGIVELTILKEIEETLGNKVPIQAFFDLIIGTSTGGIIALGLGQQGWNVSKCTETFRELSTEAFTKHRGPSWAEKATIAINHGKYRTSPLEEAFKKAFSDKVLLFGHPNTSEAVRTKAAVVTTNPRGQVTLISNYNRRVSKGLLYTFYRAEGAKEEFKTWESARATSAAPTYFEEFNHELSEQVYLDGGIYHNNPISIADAESKQIWPQEKYRHPDILLSIGTAFFKNELGTTDSPATAGSKGIWAFKKLMQQLLEDILKTQLACERAWKYWISTKMPPPEHAHRYRRLNVPLDFEPEMDLVEELDKFRDLTIEYLKEEKEQIVSIANQLVASCFYYQFDKQDLHETSNETGQGWKCTGSSPLCTGRIQCRLPPRSQISKNFGELLWSLFQDIKKERKEGSKGLCFCVNETHVADFGAEDVHEIEDKVIEDMRNHGVFVMSDFDISISSAIAETNIFMVLHMEKGGLIPIGGFPRNLLKDYPDTYRRKKRPPRDSITASIDAPQTDHDFRLQIEENLAASRWRSRLVTRRKKYGRGWSFWARTEASTVEYNSEVGSISSETVSSSTSDSEDFAFPVAKDSSEPGSDDEEVPVEETRQNVEQSEQDGHRQQKGEGSPIAVENLPVGNLDEEGDEARASIAGAER</sequence>
<dbReference type="GO" id="GO:0046486">
    <property type="term" value="P:glycerolipid metabolic process"/>
    <property type="evidence" value="ECO:0007669"/>
    <property type="project" value="UniProtKB-ARBA"/>
</dbReference>
<dbReference type="Proteomes" id="UP000019373">
    <property type="component" value="Unassembled WGS sequence"/>
</dbReference>
<evidence type="ECO:0000256" key="5">
    <source>
        <dbReference type="PROSITE-ProRule" id="PRU01161"/>
    </source>
</evidence>
<keyword evidence="3 5" id="KW-0443">Lipid metabolism</keyword>
<keyword evidence="2 5" id="KW-0442">Lipid degradation</keyword>
<dbReference type="CDD" id="cd07199">
    <property type="entry name" value="Pat17_PNPLA8_PNPLA9_like"/>
    <property type="match status" value="1"/>
</dbReference>
<dbReference type="HOGENOM" id="CLU_003059_2_1_1"/>
<evidence type="ECO:0000259" key="7">
    <source>
        <dbReference type="PROSITE" id="PS50089"/>
    </source>
</evidence>
<keyword evidence="4" id="KW-0479">Metal-binding</keyword>
<evidence type="ECO:0000256" key="6">
    <source>
        <dbReference type="SAM" id="MobiDB-lite"/>
    </source>
</evidence>
<dbReference type="eggNOG" id="KOG0157">
    <property type="taxonomic scope" value="Eukaryota"/>
</dbReference>
<feature type="domain" description="RING-type" evidence="7">
    <location>
        <begin position="721"/>
        <end position="765"/>
    </location>
</feature>
<gene>
    <name evidence="9" type="ORF">EPUS_08992</name>
</gene>
<dbReference type="InterPro" id="IPR016035">
    <property type="entry name" value="Acyl_Trfase/lysoPLipase"/>
</dbReference>
<keyword evidence="4" id="KW-0862">Zinc</keyword>
<protein>
    <recommendedName>
        <fullName evidence="11">PNPLA domain-containing protein</fullName>
    </recommendedName>
</protein>
<keyword evidence="4" id="KW-0863">Zinc-finger</keyword>
<name>U1HKN4_ENDPU</name>
<feature type="region of interest" description="Disordered" evidence="6">
    <location>
        <begin position="1352"/>
        <end position="1439"/>
    </location>
</feature>
<dbReference type="GO" id="GO:0004497">
    <property type="term" value="F:monooxygenase activity"/>
    <property type="evidence" value="ECO:0007669"/>
    <property type="project" value="InterPro"/>
</dbReference>
<dbReference type="GO" id="GO:0008270">
    <property type="term" value="F:zinc ion binding"/>
    <property type="evidence" value="ECO:0007669"/>
    <property type="project" value="UniProtKB-KW"/>
</dbReference>
<keyword evidence="1 5" id="KW-0378">Hydrolase</keyword>
<dbReference type="OMA" id="WPENTHA"/>
<dbReference type="PANTHER" id="PTHR24185">
    <property type="entry name" value="CALCIUM-INDEPENDENT PHOSPHOLIPASE A2-GAMMA"/>
    <property type="match status" value="1"/>
</dbReference>
<feature type="active site" description="Nucleophile" evidence="5">
    <location>
        <position position="829"/>
    </location>
</feature>
<feature type="short sequence motif" description="DGA/G" evidence="5">
    <location>
        <begin position="983"/>
        <end position="985"/>
    </location>
</feature>
<evidence type="ECO:0000256" key="3">
    <source>
        <dbReference type="ARBA" id="ARBA00023098"/>
    </source>
</evidence>
<feature type="compositionally biased region" description="Low complexity" evidence="6">
    <location>
        <begin position="1352"/>
        <end position="1363"/>
    </location>
</feature>
<dbReference type="Pfam" id="PF00067">
    <property type="entry name" value="p450"/>
    <property type="match status" value="1"/>
</dbReference>
<dbReference type="EMBL" id="KE721281">
    <property type="protein sequence ID" value="ERF70805.1"/>
    <property type="molecule type" value="Genomic_DNA"/>
</dbReference>
<dbReference type="PROSITE" id="PS50089">
    <property type="entry name" value="ZF_RING_2"/>
    <property type="match status" value="1"/>
</dbReference>
<dbReference type="GeneID" id="19243831"/>
<evidence type="ECO:0000256" key="2">
    <source>
        <dbReference type="ARBA" id="ARBA00022963"/>
    </source>
</evidence>
<evidence type="ECO:0008006" key="11">
    <source>
        <dbReference type="Google" id="ProtNLM"/>
    </source>
</evidence>
<dbReference type="InterPro" id="IPR036396">
    <property type="entry name" value="Cyt_P450_sf"/>
</dbReference>
<evidence type="ECO:0000259" key="8">
    <source>
        <dbReference type="PROSITE" id="PS51635"/>
    </source>
</evidence>
<feature type="short sequence motif" description="GXGXXG" evidence="5">
    <location>
        <begin position="793"/>
        <end position="798"/>
    </location>
</feature>
<dbReference type="Pfam" id="PF01734">
    <property type="entry name" value="Patatin"/>
    <property type="match status" value="1"/>
</dbReference>
<dbReference type="CDD" id="cd00302">
    <property type="entry name" value="cytochrome_P450"/>
    <property type="match status" value="1"/>
</dbReference>
<feature type="region of interest" description="Disordered" evidence="6">
    <location>
        <begin position="1279"/>
        <end position="1299"/>
    </location>
</feature>
<evidence type="ECO:0000256" key="4">
    <source>
        <dbReference type="PROSITE-ProRule" id="PRU00175"/>
    </source>
</evidence>
<dbReference type="GO" id="GO:0016020">
    <property type="term" value="C:membrane"/>
    <property type="evidence" value="ECO:0007669"/>
    <property type="project" value="TreeGrafter"/>
</dbReference>
<evidence type="ECO:0000256" key="1">
    <source>
        <dbReference type="ARBA" id="ARBA00022801"/>
    </source>
</evidence>
<dbReference type="GO" id="GO:0019369">
    <property type="term" value="P:arachidonate metabolic process"/>
    <property type="evidence" value="ECO:0007669"/>
    <property type="project" value="TreeGrafter"/>
</dbReference>
<dbReference type="InterPro" id="IPR002641">
    <property type="entry name" value="PNPLA_dom"/>
</dbReference>
<reference evidence="10" key="1">
    <citation type="journal article" date="2014" name="BMC Genomics">
        <title>Genome characteristics reveal the impact of lichenization on lichen-forming fungus Endocarpon pusillum Hedwig (Verrucariales, Ascomycota).</title>
        <authorList>
            <person name="Wang Y.-Y."/>
            <person name="Liu B."/>
            <person name="Zhang X.-Y."/>
            <person name="Zhou Q.-M."/>
            <person name="Zhang T."/>
            <person name="Li H."/>
            <person name="Yu Y.-F."/>
            <person name="Zhang X.-L."/>
            <person name="Hao X.-Y."/>
            <person name="Wang M."/>
            <person name="Wang L."/>
            <person name="Wei J.-C."/>
        </authorList>
    </citation>
    <scope>NUCLEOTIDE SEQUENCE [LARGE SCALE GENOMIC DNA]</scope>
    <source>
        <strain evidence="10">Z07020 / HMAS-L-300199</strain>
    </source>
</reference>
<dbReference type="InterPro" id="IPR001128">
    <property type="entry name" value="Cyt_P450"/>
</dbReference>
<keyword evidence="10" id="KW-1185">Reference proteome</keyword>
<dbReference type="RefSeq" id="XP_007803552.1">
    <property type="nucleotide sequence ID" value="XM_007805361.1"/>
</dbReference>
<dbReference type="PANTHER" id="PTHR24185:SF1">
    <property type="entry name" value="CALCIUM-INDEPENDENT PHOSPHOLIPASE A2-GAMMA"/>
    <property type="match status" value="1"/>
</dbReference>
<dbReference type="GO" id="GO:0005506">
    <property type="term" value="F:iron ion binding"/>
    <property type="evidence" value="ECO:0007669"/>
    <property type="project" value="InterPro"/>
</dbReference>
<dbReference type="Gene3D" id="3.40.1090.10">
    <property type="entry name" value="Cytosolic phospholipase A2 catalytic domain"/>
    <property type="match status" value="1"/>
</dbReference>
<dbReference type="SUPFAM" id="SSF48264">
    <property type="entry name" value="Cytochrome P450"/>
    <property type="match status" value="1"/>
</dbReference>
<feature type="domain" description="PNPLA" evidence="8">
    <location>
        <begin position="789"/>
        <end position="996"/>
    </location>
</feature>
<dbReference type="PROSITE" id="PS51635">
    <property type="entry name" value="PNPLA"/>
    <property type="match status" value="1"/>
</dbReference>
<dbReference type="GO" id="GO:0016042">
    <property type="term" value="P:lipid catabolic process"/>
    <property type="evidence" value="ECO:0007669"/>
    <property type="project" value="UniProtKB-UniRule"/>
</dbReference>
<organism evidence="9 10">
    <name type="scientific">Endocarpon pusillum (strain Z07020 / HMAS-L-300199)</name>
    <name type="common">Lichen-forming fungus</name>
    <dbReference type="NCBI Taxonomy" id="1263415"/>
    <lineage>
        <taxon>Eukaryota</taxon>
        <taxon>Fungi</taxon>
        <taxon>Dikarya</taxon>
        <taxon>Ascomycota</taxon>
        <taxon>Pezizomycotina</taxon>
        <taxon>Eurotiomycetes</taxon>
        <taxon>Chaetothyriomycetidae</taxon>
        <taxon>Verrucariales</taxon>
        <taxon>Verrucariaceae</taxon>
        <taxon>Endocarpon</taxon>
    </lineage>
</organism>
<dbReference type="GO" id="GO:0047499">
    <property type="term" value="F:calcium-independent phospholipase A2 activity"/>
    <property type="evidence" value="ECO:0007669"/>
    <property type="project" value="TreeGrafter"/>
</dbReference>
<dbReference type="Gene3D" id="1.10.630.10">
    <property type="entry name" value="Cytochrome P450"/>
    <property type="match status" value="1"/>
</dbReference>
<dbReference type="OrthoDB" id="194358at2759"/>
<dbReference type="GO" id="GO:0020037">
    <property type="term" value="F:heme binding"/>
    <property type="evidence" value="ECO:0007669"/>
    <property type="project" value="InterPro"/>
</dbReference>
<dbReference type="InterPro" id="IPR001841">
    <property type="entry name" value="Znf_RING"/>
</dbReference>
<dbReference type="GO" id="GO:0016705">
    <property type="term" value="F:oxidoreductase activity, acting on paired donors, with incorporation or reduction of molecular oxygen"/>
    <property type="evidence" value="ECO:0007669"/>
    <property type="project" value="InterPro"/>
</dbReference>
<evidence type="ECO:0000313" key="9">
    <source>
        <dbReference type="EMBL" id="ERF70805.1"/>
    </source>
</evidence>
<feature type="short sequence motif" description="GXSXG" evidence="5">
    <location>
        <begin position="827"/>
        <end position="831"/>
    </location>
</feature>
<proteinExistence type="predicted"/>
<dbReference type="eggNOG" id="KOG4231">
    <property type="taxonomic scope" value="Eukaryota"/>
</dbReference>